<keyword evidence="5" id="KW-0464">Manganese</keyword>
<evidence type="ECO:0000256" key="2">
    <source>
        <dbReference type="ARBA" id="ARBA00022519"/>
    </source>
</evidence>
<name>A0A942I149_9HYPH</name>
<reference evidence="7" key="1">
    <citation type="submission" date="2021-04" db="EMBL/GenBank/DDBJ databases">
        <title>Pseudaminobacter soli sp. nov., isolated from paddy soil contaminated by heavy metals.</title>
        <authorList>
            <person name="Zhang K."/>
        </authorList>
    </citation>
    <scope>NUCLEOTIDE SEQUENCE</scope>
    <source>
        <strain evidence="7">19-2017</strain>
    </source>
</reference>
<evidence type="ECO:0000313" key="7">
    <source>
        <dbReference type="EMBL" id="MBS3647027.1"/>
    </source>
</evidence>
<dbReference type="GO" id="GO:0008758">
    <property type="term" value="F:UDP-2,3-diacylglucosamine hydrolase activity"/>
    <property type="evidence" value="ECO:0007669"/>
    <property type="project" value="TreeGrafter"/>
</dbReference>
<evidence type="ECO:0000256" key="3">
    <source>
        <dbReference type="ARBA" id="ARBA00022723"/>
    </source>
</evidence>
<protein>
    <submittedName>
        <fullName evidence="7">UDP-2,3-diacylglucosamine diphosphatase</fullName>
    </submittedName>
</protein>
<dbReference type="Gene3D" id="3.60.21.10">
    <property type="match status" value="1"/>
</dbReference>
<keyword evidence="2" id="KW-0997">Cell inner membrane</keyword>
<dbReference type="InterPro" id="IPR043461">
    <property type="entry name" value="LpxH-like"/>
</dbReference>
<keyword evidence="1" id="KW-1003">Cell membrane</keyword>
<dbReference type="CDD" id="cd07398">
    <property type="entry name" value="MPP_YbbF-LpxH"/>
    <property type="match status" value="1"/>
</dbReference>
<dbReference type="Proteomes" id="UP000680348">
    <property type="component" value="Unassembled WGS sequence"/>
</dbReference>
<evidence type="ECO:0000256" key="1">
    <source>
        <dbReference type="ARBA" id="ARBA00022475"/>
    </source>
</evidence>
<organism evidence="7 8">
    <name type="scientific">Pseudaminobacter soli</name>
    <name type="common">ex Zhang et al. 2022</name>
    <dbReference type="NCBI Taxonomy" id="2831468"/>
    <lineage>
        <taxon>Bacteria</taxon>
        <taxon>Pseudomonadati</taxon>
        <taxon>Pseudomonadota</taxon>
        <taxon>Alphaproteobacteria</taxon>
        <taxon>Hyphomicrobiales</taxon>
        <taxon>Phyllobacteriaceae</taxon>
        <taxon>Pseudaminobacter</taxon>
    </lineage>
</organism>
<keyword evidence="8" id="KW-1185">Reference proteome</keyword>
<dbReference type="EMBL" id="JAGWCR010000001">
    <property type="protein sequence ID" value="MBS3647027.1"/>
    <property type="molecule type" value="Genomic_DNA"/>
</dbReference>
<evidence type="ECO:0000313" key="8">
    <source>
        <dbReference type="Proteomes" id="UP000680348"/>
    </source>
</evidence>
<sequence>MPDPVHGSHCMPEATRKYRTLFISDVHLGSKQAKAEFLIDFLRLHDAETIYLVGDIVDGWRLRRSWHWPQAHNDVVQKLLRKARKGSRVLYIAGNHDEFLRMFQGTHFGGIEVCDRAIHETADGRRFLVIHGDQFDAIVHNVRWLAYLGDYAYGAAITVNRLVFRVRHLLGLPYWSFSSWAKVKVKKAVNFIGAFREVLSEEARRSEVDGVICGHIHHAELEEFGDVTYVNTGDWVESCTAVVEHFDGRLEILHWPQMMAEIPAKTAFRPRVIDATAAEAA</sequence>
<dbReference type="SUPFAM" id="SSF56300">
    <property type="entry name" value="Metallo-dependent phosphatases"/>
    <property type="match status" value="1"/>
</dbReference>
<dbReference type="GO" id="GO:0046872">
    <property type="term" value="F:metal ion binding"/>
    <property type="evidence" value="ECO:0007669"/>
    <property type="project" value="UniProtKB-KW"/>
</dbReference>
<evidence type="ECO:0000256" key="4">
    <source>
        <dbReference type="ARBA" id="ARBA00023136"/>
    </source>
</evidence>
<evidence type="ECO:0000256" key="5">
    <source>
        <dbReference type="ARBA" id="ARBA00023211"/>
    </source>
</evidence>
<evidence type="ECO:0000259" key="6">
    <source>
        <dbReference type="Pfam" id="PF00149"/>
    </source>
</evidence>
<feature type="domain" description="Calcineurin-like phosphoesterase" evidence="6">
    <location>
        <begin position="19"/>
        <end position="218"/>
    </location>
</feature>
<keyword evidence="4" id="KW-0472">Membrane</keyword>
<dbReference type="PANTHER" id="PTHR34990">
    <property type="entry name" value="UDP-2,3-DIACYLGLUCOSAMINE HYDROLASE-RELATED"/>
    <property type="match status" value="1"/>
</dbReference>
<dbReference type="AlphaFoldDB" id="A0A942I149"/>
<proteinExistence type="predicted"/>
<dbReference type="InterPro" id="IPR004843">
    <property type="entry name" value="Calcineurin-like_PHP"/>
</dbReference>
<dbReference type="Pfam" id="PF00149">
    <property type="entry name" value="Metallophos"/>
    <property type="match status" value="1"/>
</dbReference>
<keyword evidence="3" id="KW-0479">Metal-binding</keyword>
<dbReference type="GO" id="GO:0016020">
    <property type="term" value="C:membrane"/>
    <property type="evidence" value="ECO:0007669"/>
    <property type="project" value="GOC"/>
</dbReference>
<dbReference type="PANTHER" id="PTHR34990:SF2">
    <property type="entry name" value="BLL8164 PROTEIN"/>
    <property type="match status" value="1"/>
</dbReference>
<accession>A0A942I149</accession>
<dbReference type="InterPro" id="IPR029052">
    <property type="entry name" value="Metallo-depent_PP-like"/>
</dbReference>
<comment type="caution">
    <text evidence="7">The sequence shown here is derived from an EMBL/GenBank/DDBJ whole genome shotgun (WGS) entry which is preliminary data.</text>
</comment>
<gene>
    <name evidence="7" type="ORF">KEU06_00100</name>
</gene>
<dbReference type="GO" id="GO:0009245">
    <property type="term" value="P:lipid A biosynthetic process"/>
    <property type="evidence" value="ECO:0007669"/>
    <property type="project" value="TreeGrafter"/>
</dbReference>